<proteinExistence type="predicted"/>
<evidence type="ECO:0008006" key="2">
    <source>
        <dbReference type="Google" id="ProtNLM"/>
    </source>
</evidence>
<sequence>VLSIFVETSCNRYNRDECISCHVYEPLMEHPVSEWHLTTDQARNMAEKIKNVEVLNTLAQQEINLTGGEASQNPNIVEICKIFQTITPHVCLHTNLDILSEKSKRWSRLVDIMKLNARVDITLYPTVWESSQKLFLEKMLELQNKLIVNVVYESLPDLKNQIGLLLKFFKDKGITHVTE</sequence>
<dbReference type="InterPro" id="IPR058240">
    <property type="entry name" value="rSAM_sf"/>
</dbReference>
<gene>
    <name evidence="1" type="ORF">METZ01_LOCUS1631</name>
</gene>
<name>A0A381N2L9_9ZZZZ</name>
<dbReference type="Gene3D" id="3.20.20.70">
    <property type="entry name" value="Aldolase class I"/>
    <property type="match status" value="1"/>
</dbReference>
<protein>
    <recommendedName>
        <fullName evidence="2">Radical SAM core domain-containing protein</fullName>
    </recommendedName>
</protein>
<evidence type="ECO:0000313" key="1">
    <source>
        <dbReference type="EMBL" id="SUZ48777.1"/>
    </source>
</evidence>
<dbReference type="AlphaFoldDB" id="A0A381N2L9"/>
<organism evidence="1">
    <name type="scientific">marine metagenome</name>
    <dbReference type="NCBI Taxonomy" id="408172"/>
    <lineage>
        <taxon>unclassified sequences</taxon>
        <taxon>metagenomes</taxon>
        <taxon>ecological metagenomes</taxon>
    </lineage>
</organism>
<dbReference type="SUPFAM" id="SSF102114">
    <property type="entry name" value="Radical SAM enzymes"/>
    <property type="match status" value="1"/>
</dbReference>
<reference evidence="1" key="1">
    <citation type="submission" date="2018-05" db="EMBL/GenBank/DDBJ databases">
        <authorList>
            <person name="Lanie J.A."/>
            <person name="Ng W.-L."/>
            <person name="Kazmierczak K.M."/>
            <person name="Andrzejewski T.M."/>
            <person name="Davidsen T.M."/>
            <person name="Wayne K.J."/>
            <person name="Tettelin H."/>
            <person name="Glass J.I."/>
            <person name="Rusch D."/>
            <person name="Podicherti R."/>
            <person name="Tsui H.-C.T."/>
            <person name="Winkler M.E."/>
        </authorList>
    </citation>
    <scope>NUCLEOTIDE SEQUENCE</scope>
</reference>
<feature type="non-terminal residue" evidence="1">
    <location>
        <position position="1"/>
    </location>
</feature>
<dbReference type="InterPro" id="IPR013785">
    <property type="entry name" value="Aldolase_TIM"/>
</dbReference>
<feature type="non-terminal residue" evidence="1">
    <location>
        <position position="179"/>
    </location>
</feature>
<dbReference type="EMBL" id="UINC01000086">
    <property type="protein sequence ID" value="SUZ48777.1"/>
    <property type="molecule type" value="Genomic_DNA"/>
</dbReference>
<accession>A0A381N2L9</accession>